<name>A0A840UDV2_9FIRM</name>
<comment type="caution">
    <text evidence="1">The sequence shown here is derived from an EMBL/GenBank/DDBJ whole genome shotgun (WGS) entry which is preliminary data.</text>
</comment>
<dbReference type="AlphaFoldDB" id="A0A840UDV2"/>
<protein>
    <submittedName>
        <fullName evidence="1">Uncharacterized protein</fullName>
    </submittedName>
</protein>
<evidence type="ECO:0000313" key="2">
    <source>
        <dbReference type="Proteomes" id="UP000559117"/>
    </source>
</evidence>
<keyword evidence="2" id="KW-1185">Reference proteome</keyword>
<dbReference type="EMBL" id="JACHFH010000003">
    <property type="protein sequence ID" value="MBB5335286.1"/>
    <property type="molecule type" value="Genomic_DNA"/>
</dbReference>
<accession>A0A840UDV2</accession>
<organism evidence="1 2">
    <name type="scientific">Pectinatus brassicae</name>
    <dbReference type="NCBI Taxonomy" id="862415"/>
    <lineage>
        <taxon>Bacteria</taxon>
        <taxon>Bacillati</taxon>
        <taxon>Bacillota</taxon>
        <taxon>Negativicutes</taxon>
        <taxon>Selenomonadales</taxon>
        <taxon>Selenomonadaceae</taxon>
        <taxon>Pectinatus</taxon>
    </lineage>
</organism>
<gene>
    <name evidence="1" type="ORF">HNR32_000406</name>
</gene>
<dbReference type="Proteomes" id="UP000559117">
    <property type="component" value="Unassembled WGS sequence"/>
</dbReference>
<sequence>MKLKLYGYYQLPHIAQPISFVFDDVFDTTFMKKYSRYKSFDSFLTNGKFSISCQQDFEDLSETLMDKHVAKNTKFKTWQEMIDFATDRYIKKNIKKI</sequence>
<evidence type="ECO:0000313" key="1">
    <source>
        <dbReference type="EMBL" id="MBB5335286.1"/>
    </source>
</evidence>
<dbReference type="RefSeq" id="WP_183859138.1">
    <property type="nucleotide sequence ID" value="NZ_JACHFH010000003.1"/>
</dbReference>
<proteinExistence type="predicted"/>
<reference evidence="1 2" key="1">
    <citation type="submission" date="2020-08" db="EMBL/GenBank/DDBJ databases">
        <title>Genomic Encyclopedia of Type Strains, Phase IV (KMG-IV): sequencing the most valuable type-strain genomes for metagenomic binning, comparative biology and taxonomic classification.</title>
        <authorList>
            <person name="Goeker M."/>
        </authorList>
    </citation>
    <scope>NUCLEOTIDE SEQUENCE [LARGE SCALE GENOMIC DNA]</scope>
    <source>
        <strain evidence="1 2">DSM 24661</strain>
    </source>
</reference>